<geneLocation type="plasmid" evidence="2 3">
    <name>unnamed2</name>
</geneLocation>
<reference evidence="2 3" key="1">
    <citation type="journal article" date="2024" name="Microbiology">
        <title>Methylomarinum rosea sp. nov., a novel halophilic methanotrophic bacterium from the hypersaline Lake Elton.</title>
        <authorList>
            <person name="Suleimanov R.Z."/>
            <person name="Oshkin I.Y."/>
            <person name="Danilova O.V."/>
            <person name="Suzina N.E."/>
            <person name="Dedysh S.N."/>
        </authorList>
    </citation>
    <scope>NUCLEOTIDE SEQUENCE [LARGE SCALE GENOMIC DNA]</scope>
    <source>
        <strain evidence="2 3">Ch1-1</strain>
        <plasmid evidence="3">unnamed2</plasmid>
    </source>
</reference>
<proteinExistence type="predicted"/>
<protein>
    <submittedName>
        <fullName evidence="2">Uncharacterized protein</fullName>
    </submittedName>
</protein>
<feature type="region of interest" description="Disordered" evidence="1">
    <location>
        <begin position="328"/>
        <end position="359"/>
    </location>
</feature>
<name>A0AAU7P0K3_9GAMM</name>
<dbReference type="Proteomes" id="UP001225378">
    <property type="component" value="Plasmid unnamed2"/>
</dbReference>
<feature type="compositionally biased region" description="Basic and acidic residues" evidence="1">
    <location>
        <begin position="336"/>
        <end position="349"/>
    </location>
</feature>
<evidence type="ECO:0000313" key="2">
    <source>
        <dbReference type="EMBL" id="XBS22730.1"/>
    </source>
</evidence>
<dbReference type="KEGG" id="mech:Q9L42_020690"/>
<gene>
    <name evidence="2" type="ORF">Q9L42_020690</name>
</gene>
<organism evidence="2 3">
    <name type="scientific">Methylomarinum roseum</name>
    <dbReference type="NCBI Taxonomy" id="3067653"/>
    <lineage>
        <taxon>Bacteria</taxon>
        <taxon>Pseudomonadati</taxon>
        <taxon>Pseudomonadota</taxon>
        <taxon>Gammaproteobacteria</taxon>
        <taxon>Methylococcales</taxon>
        <taxon>Methylococcaceae</taxon>
        <taxon>Methylomarinum</taxon>
    </lineage>
</organism>
<keyword evidence="3" id="KW-1185">Reference proteome</keyword>
<dbReference type="EMBL" id="CP157744">
    <property type="protein sequence ID" value="XBS22730.1"/>
    <property type="molecule type" value="Genomic_DNA"/>
</dbReference>
<evidence type="ECO:0000313" key="3">
    <source>
        <dbReference type="Proteomes" id="UP001225378"/>
    </source>
</evidence>
<dbReference type="RefSeq" id="WP_349432820.1">
    <property type="nucleotide sequence ID" value="NZ_CP157744.1"/>
</dbReference>
<accession>A0AAU7P0K3</accession>
<dbReference type="AlphaFoldDB" id="A0AAU7P0K3"/>
<keyword evidence="2" id="KW-0614">Plasmid</keyword>
<sequence length="359" mass="40753">MSKANRRLFNEIPVKNTSQKTIDRLSQFIIDSTLDQWVVQFYKIHGLANDLLPVDLDKHEDNVAEKIAWDIACDQMGDSINIHEAAVLFSAIDKANVLDKLKETVSRGTDFIHDTIVADIQTALLKGQSPLGKSFFNNDFSLVHDHQKKAYFACDFNAIAALNCYVNSLDKNDKSDKLKAEAILAIEEGLVFDRPVIEQCVTDLFRDSDELIFGDNWNNPEFLTAANILKMPAFHAKIKMFYKKSLMDEVHAVLNELQETTSIKLGANYSETPKDTPIPYRDMIYLTFNESRQYEVWGFQFTNIDELKNKIGVMAANEIEEIEKCRGVAHSNPPERPFKADSSDLHEFEDGSEPTFSPS</sequence>
<evidence type="ECO:0000256" key="1">
    <source>
        <dbReference type="SAM" id="MobiDB-lite"/>
    </source>
</evidence>